<reference evidence="2" key="1">
    <citation type="submission" date="2009-11" db="EMBL/GenBank/DDBJ databases">
        <title>The complete chromosome 1 of Sphaerobacter thermophilus DSM 20745.</title>
        <authorList>
            <person name="Lucas S."/>
            <person name="Copeland A."/>
            <person name="Lapidus A."/>
            <person name="Glavina del Rio T."/>
            <person name="Dalin E."/>
            <person name="Tice H."/>
            <person name="Bruce D."/>
            <person name="Goodwin L."/>
            <person name="Pitluck S."/>
            <person name="Kyrpides N."/>
            <person name="Mavromatis K."/>
            <person name="Ivanova N."/>
            <person name="Mikhailova N."/>
            <person name="LaButti K.M."/>
            <person name="Clum A."/>
            <person name="Sun H.I."/>
            <person name="Brettin T."/>
            <person name="Detter J.C."/>
            <person name="Han C."/>
            <person name="Larimer F."/>
            <person name="Land M."/>
            <person name="Hauser L."/>
            <person name="Markowitz V."/>
            <person name="Cheng J.F."/>
            <person name="Hugenholtz P."/>
            <person name="Woyke T."/>
            <person name="Wu D."/>
            <person name="Steenblock K."/>
            <person name="Schneider S."/>
            <person name="Pukall R."/>
            <person name="Goeker M."/>
            <person name="Klenk H.P."/>
            <person name="Eisen J.A."/>
        </authorList>
    </citation>
    <scope>NUCLEOTIDE SEQUENCE [LARGE SCALE GENOMIC DNA]</scope>
    <source>
        <strain evidence="2">ATCC 49802 / DSM 20745 / S 6022</strain>
    </source>
</reference>
<dbReference type="RefSeq" id="WP_012872302.1">
    <property type="nucleotide sequence ID" value="NC_013523.1"/>
</dbReference>
<evidence type="ECO:0000313" key="2">
    <source>
        <dbReference type="Proteomes" id="UP000002027"/>
    </source>
</evidence>
<organism evidence="1 2">
    <name type="scientific">Sphaerobacter thermophilus (strain ATCC 49802 / DSM 20745 / KCCM 41009 / NCIMB 13125 / S 6022)</name>
    <dbReference type="NCBI Taxonomy" id="479434"/>
    <lineage>
        <taxon>Bacteria</taxon>
        <taxon>Pseudomonadati</taxon>
        <taxon>Thermomicrobiota</taxon>
        <taxon>Thermomicrobia</taxon>
        <taxon>Sphaerobacterales</taxon>
        <taxon>Sphaerobacterineae</taxon>
        <taxon>Sphaerobacteraceae</taxon>
        <taxon>Sphaerobacter</taxon>
    </lineage>
</organism>
<dbReference type="InterPro" id="IPR043519">
    <property type="entry name" value="NT_sf"/>
</dbReference>
<dbReference type="Pfam" id="PF14907">
    <property type="entry name" value="NTP_transf_5"/>
    <property type="match status" value="1"/>
</dbReference>
<evidence type="ECO:0000313" key="1">
    <source>
        <dbReference type="EMBL" id="ACZ39256.1"/>
    </source>
</evidence>
<dbReference type="KEGG" id="sti:Sthe_1823"/>
<dbReference type="STRING" id="479434.Sthe_1823"/>
<gene>
    <name evidence="1" type="ordered locus">Sthe_1823</name>
</gene>
<dbReference type="Proteomes" id="UP000002027">
    <property type="component" value="Chromosome 1"/>
</dbReference>
<dbReference type="InterPro" id="IPR039498">
    <property type="entry name" value="NTP_transf_5"/>
</dbReference>
<sequence>MQMSMQHDLPAEVQAIYTRAMQTLQDAGVPYLVAGALAVYHYTGLWRNTKDLDLFLRPEDRDPALVALANAGFRVEILASHWLAKAVDDDVVVDLISGFGNWLQPVDDSWFEASEPLRIFGLDTSVLAITDLIWAKSYVAGRERFDGADIAHLIRRAHDRINWQHLLDRYADHWELLSVYIHYYRFVYPEARSLVPTWVVEYLIARLQDDLRTPARPEVPFRGPLLDRFSYLVDIDHWGESDPREDVARRRDLPPEEVIEQRAADQALVDQDRVHGKRFRDT</sequence>
<name>D1C4T9_SPHTD</name>
<dbReference type="Gene3D" id="3.30.460.40">
    <property type="match status" value="1"/>
</dbReference>
<dbReference type="InParanoid" id="D1C4T9"/>
<reference evidence="1 2" key="2">
    <citation type="journal article" date="2010" name="Stand. Genomic Sci.">
        <title>Complete genome sequence of Desulfohalobium retbaense type strain (HR(100)).</title>
        <authorList>
            <person name="Spring S."/>
            <person name="Nolan M."/>
            <person name="Lapidus A."/>
            <person name="Glavina Del Rio T."/>
            <person name="Copeland A."/>
            <person name="Tice H."/>
            <person name="Cheng J.F."/>
            <person name="Lucas S."/>
            <person name="Land M."/>
            <person name="Chen F."/>
            <person name="Bruce D."/>
            <person name="Goodwin L."/>
            <person name="Pitluck S."/>
            <person name="Ivanova N."/>
            <person name="Mavromatis K."/>
            <person name="Mikhailova N."/>
            <person name="Pati A."/>
            <person name="Chen A."/>
            <person name="Palaniappan K."/>
            <person name="Hauser L."/>
            <person name="Chang Y.J."/>
            <person name="Jeffries C.D."/>
            <person name="Munk C."/>
            <person name="Kiss H."/>
            <person name="Chain P."/>
            <person name="Han C."/>
            <person name="Brettin T."/>
            <person name="Detter J.C."/>
            <person name="Schuler E."/>
            <person name="Goker M."/>
            <person name="Rohde M."/>
            <person name="Bristow J."/>
            <person name="Eisen J.A."/>
            <person name="Markowitz V."/>
            <person name="Hugenholtz P."/>
            <person name="Kyrpides N.C."/>
            <person name="Klenk H.P."/>
        </authorList>
    </citation>
    <scope>NUCLEOTIDE SEQUENCE [LARGE SCALE GENOMIC DNA]</scope>
    <source>
        <strain evidence="2">ATCC 49802 / DSM 20745 / S 6022</strain>
    </source>
</reference>
<dbReference type="EMBL" id="CP001823">
    <property type="protein sequence ID" value="ACZ39256.1"/>
    <property type="molecule type" value="Genomic_DNA"/>
</dbReference>
<keyword evidence="2" id="KW-1185">Reference proteome</keyword>
<proteinExistence type="predicted"/>
<protein>
    <recommendedName>
        <fullName evidence="3">Nucleotidyltransferase family protein</fullName>
    </recommendedName>
</protein>
<dbReference type="AlphaFoldDB" id="D1C4T9"/>
<dbReference type="SUPFAM" id="SSF81301">
    <property type="entry name" value="Nucleotidyltransferase"/>
    <property type="match status" value="1"/>
</dbReference>
<dbReference type="HOGENOM" id="CLU_070788_0_0_0"/>
<evidence type="ECO:0008006" key="3">
    <source>
        <dbReference type="Google" id="ProtNLM"/>
    </source>
</evidence>
<dbReference type="eggNOG" id="COG4914">
    <property type="taxonomic scope" value="Bacteria"/>
</dbReference>
<accession>D1C4T9</accession>